<gene>
    <name evidence="1" type="ORF">vBKpPFBKp27_024</name>
</gene>
<reference evidence="1 2" key="1">
    <citation type="submission" date="2020-12" db="EMBL/GenBank/DDBJ databases">
        <title>Genomic characterization of four novel bacteriophages infecting Klebsiella pneumoniae.</title>
        <authorList>
            <person name="Estrada Bonilla B."/>
            <person name="Costa A.R."/>
            <person name="van Rossum T."/>
            <person name="Hagedoorn S."/>
            <person name="Wallinga H."/>
            <person name="Xiao M."/>
            <person name="Song W."/>
            <person name="Haas P.-J."/>
            <person name="Nobrega F.L."/>
            <person name="Brouns S.J.J."/>
        </authorList>
    </citation>
    <scope>NUCLEOTIDE SEQUENCE [LARGE SCALE GENOMIC DNA]</scope>
</reference>
<dbReference type="Proteomes" id="UP000596379">
    <property type="component" value="Segment"/>
</dbReference>
<accession>A0A7U0J4Y4</accession>
<evidence type="ECO:0000313" key="1">
    <source>
        <dbReference type="EMBL" id="QQV91604.1"/>
    </source>
</evidence>
<protein>
    <submittedName>
        <fullName evidence="1">Portal protein</fullName>
    </submittedName>
</protein>
<evidence type="ECO:0000313" key="2">
    <source>
        <dbReference type="Proteomes" id="UP000596379"/>
    </source>
</evidence>
<name>A0A7U0J4Y4_9CAUD</name>
<dbReference type="EMBL" id="MW394388">
    <property type="protein sequence ID" value="QQV91604.1"/>
    <property type="molecule type" value="Genomic_DNA"/>
</dbReference>
<dbReference type="Pfam" id="PF23899">
    <property type="entry name" value="SU10_portal"/>
    <property type="match status" value="1"/>
</dbReference>
<sequence>MNDEDQSVSVAYHDQPVGIETGWKNPPTLSILKQDLTNATPIHDTQTAKIAEWERYRKGKTTTPKGEGQSKIQPKLIRKQAEWRYAALSEPFLSTPDLYNINPVTWEDVPGARQNSLILNNQFQTQIDRVAFIDAYVRSAVDDGTIIVRVGWDFEEREVPKQEPVYSFSVAADMMDIYQKMAQVEQENPVYLLNYPQQLQDGYEILKSTGIPYALTPIGVANTTEMKTIKNCPTVEVCDLNNLYVDPSCKGDLDNAKFVIYSFETSLAELKADGRYKNLENINVSNSSPLTEQNYEAPNDPNFQPEGKPRKRIVAYEYWGYWDTDNSGLLRPIVATWVNGILIRLEENPFPDKKIPFVSVPYLPVKNSIYGEPDAELLKDNQDIIGAVTRGMIDLLGKSANSQTGFAKNMLDETNKRKFQRGDDYEFNPGTDPRVGIHTHTFPEIPQSAQFMLQLMNTDAESLTGVKSFSGAEGISGAGLGQTAAGVRGALDAASKRELGILRRLSNGLIKIGRKIIAMNAEFLDEETVVRITEDEFVPIRRDDLPGNYDLRLTISTAEDDQAKAQQLAFMLQTSAQTLGPDFSKLFLAEIARLNKMPDMVRKIEQYQPQPDPMQQMMQQKQLELLQAQINLTNAQAMAEGSKGQLNQVKQGTEMAKAGQIQSQTDKNSLDFLQTQNGVKHQQALEMEQVKGDTLLAAQALKQQGTLDQIQAQHQSGLLQQLANTRLNHNSQLQLLRAQRDLNPPTQSTGNNS</sequence>
<proteinExistence type="predicted"/>
<dbReference type="InterPro" id="IPR056909">
    <property type="entry name" value="SU10_portal"/>
</dbReference>
<organism evidence="1 2">
    <name type="scientific">Klebsiella phage vB_KpP_FBKp27</name>
    <dbReference type="NCBI Taxonomy" id="2801837"/>
    <lineage>
        <taxon>Viruses</taxon>
        <taxon>Duplodnaviria</taxon>
        <taxon>Heunggongvirae</taxon>
        <taxon>Uroviricota</taxon>
        <taxon>Caudoviricetes</taxon>
        <taxon>Schitoviridae</taxon>
        <taxon>Efbeekayvirus</taxon>
        <taxon>Efbeekayvirus Fbkp27</taxon>
    </lineage>
</organism>
<keyword evidence="2" id="KW-1185">Reference proteome</keyword>